<evidence type="ECO:0000256" key="1">
    <source>
        <dbReference type="SAM" id="Phobius"/>
    </source>
</evidence>
<keyword evidence="1" id="KW-0812">Transmembrane</keyword>
<evidence type="ECO:0000313" key="2">
    <source>
        <dbReference type="EMBL" id="TQQ85819.1"/>
    </source>
</evidence>
<comment type="caution">
    <text evidence="2">The sequence shown here is derived from an EMBL/GenBank/DDBJ whole genome shotgun (WGS) entry which is preliminary data.</text>
</comment>
<dbReference type="RefSeq" id="WP_142535046.1">
    <property type="nucleotide sequence ID" value="NZ_SGJB01000001.1"/>
</dbReference>
<dbReference type="EMBL" id="SGJB01000001">
    <property type="protein sequence ID" value="TQQ85819.1"/>
    <property type="molecule type" value="Genomic_DNA"/>
</dbReference>
<feature type="transmembrane region" description="Helical" evidence="1">
    <location>
        <begin position="43"/>
        <end position="66"/>
    </location>
</feature>
<name>A0A544QYL6_9FIRM</name>
<sequence>MLGKLLKYELKSTMRTFLPLYAAILGMSFIIGMFGIYDMAEIGSFAIIIFISLMVALTVVTVLMIINRFNRNLLKDEGYLMFTLPVKVESLVLSKVISSIIYIILSTIVVMIAFVIIMLLSGVLPLLNDGLRNLWSYLTAQLMNSKDIVMNFVFYFVDIMFGYIVFILTIYFSISLGQLRIFRNKRTIAAVIGFMVINSARASLTSFIINLLGGNAETFSMNMWTEPVGMVSIGMSVVVSLILFFGTVYILKNKLNLE</sequence>
<keyword evidence="1" id="KW-0472">Membrane</keyword>
<organism evidence="2 3">
    <name type="scientific">Peptacetobacter hominis</name>
    <dbReference type="NCBI Taxonomy" id="2743610"/>
    <lineage>
        <taxon>Bacteria</taxon>
        <taxon>Bacillati</taxon>
        <taxon>Bacillota</taxon>
        <taxon>Clostridia</taxon>
        <taxon>Peptostreptococcales</taxon>
        <taxon>Peptostreptococcaceae</taxon>
        <taxon>Peptacetobacter</taxon>
    </lineage>
</organism>
<dbReference type="AlphaFoldDB" id="A0A544QYL6"/>
<gene>
    <name evidence="2" type="ORF">EXD82_00985</name>
</gene>
<evidence type="ECO:0000313" key="3">
    <source>
        <dbReference type="Proteomes" id="UP000317863"/>
    </source>
</evidence>
<protein>
    <submittedName>
        <fullName evidence="2">ABC transporter permease</fullName>
    </submittedName>
</protein>
<accession>A0A544QYL6</accession>
<feature type="transmembrane region" description="Helical" evidence="1">
    <location>
        <begin position="229"/>
        <end position="251"/>
    </location>
</feature>
<feature type="transmembrane region" description="Helical" evidence="1">
    <location>
        <begin position="188"/>
        <end position="209"/>
    </location>
</feature>
<feature type="transmembrane region" description="Helical" evidence="1">
    <location>
        <begin position="20"/>
        <end position="37"/>
    </location>
</feature>
<proteinExistence type="predicted"/>
<dbReference type="Proteomes" id="UP000317863">
    <property type="component" value="Unassembled WGS sequence"/>
</dbReference>
<keyword evidence="3" id="KW-1185">Reference proteome</keyword>
<dbReference type="OrthoDB" id="9816138at2"/>
<reference evidence="2 3" key="1">
    <citation type="submission" date="2019-02" db="EMBL/GenBank/DDBJ databases">
        <title>Peptostreptococcaceae bacterium ZHW00191 nov., a new bacterium isolated from the human gut.</title>
        <authorList>
            <person name="Zhou H.-W."/>
            <person name="Chen X.-J."/>
        </authorList>
    </citation>
    <scope>NUCLEOTIDE SEQUENCE [LARGE SCALE GENOMIC DNA]</scope>
    <source>
        <strain evidence="2 3">ZHW00191</strain>
    </source>
</reference>
<feature type="transmembrane region" description="Helical" evidence="1">
    <location>
        <begin position="152"/>
        <end position="176"/>
    </location>
</feature>
<feature type="transmembrane region" description="Helical" evidence="1">
    <location>
        <begin position="100"/>
        <end position="127"/>
    </location>
</feature>
<keyword evidence="1" id="KW-1133">Transmembrane helix</keyword>